<evidence type="ECO:0000313" key="2">
    <source>
        <dbReference type="EMBL" id="TQF73982.1"/>
    </source>
</evidence>
<proteinExistence type="predicted"/>
<name>A0A541BNU0_9NOCA</name>
<comment type="caution">
    <text evidence="2">The sequence shown here is derived from an EMBL/GenBank/DDBJ whole genome shotgun (WGS) entry which is preliminary data.</text>
</comment>
<feature type="region of interest" description="Disordered" evidence="1">
    <location>
        <begin position="43"/>
        <end position="71"/>
    </location>
</feature>
<feature type="compositionally biased region" description="Basic and acidic residues" evidence="1">
    <location>
        <begin position="43"/>
        <end position="53"/>
    </location>
</feature>
<feature type="region of interest" description="Disordered" evidence="1">
    <location>
        <begin position="1"/>
        <end position="29"/>
    </location>
</feature>
<accession>A0A541BNU0</accession>
<protein>
    <submittedName>
        <fullName evidence="2">Uncharacterized protein</fullName>
    </submittedName>
</protein>
<sequence length="71" mass="7811">MKPDVNLTRQKTHRSAAEKPGGGQLSRTHAVEARIGELKTLDYEDFSNKHRPETATPPAQFESVPAALTEP</sequence>
<organism evidence="2 3">
    <name type="scientific">Rhodococcus spelaei</name>
    <dbReference type="NCBI Taxonomy" id="2546320"/>
    <lineage>
        <taxon>Bacteria</taxon>
        <taxon>Bacillati</taxon>
        <taxon>Actinomycetota</taxon>
        <taxon>Actinomycetes</taxon>
        <taxon>Mycobacteriales</taxon>
        <taxon>Nocardiaceae</taxon>
        <taxon>Rhodococcus</taxon>
    </lineage>
</organism>
<evidence type="ECO:0000313" key="3">
    <source>
        <dbReference type="Proteomes" id="UP000316256"/>
    </source>
</evidence>
<reference evidence="2 3" key="1">
    <citation type="submission" date="2019-06" db="EMBL/GenBank/DDBJ databases">
        <title>Rhodococcus spaelei sp. nov., isolated from a cave.</title>
        <authorList>
            <person name="Lee S.D."/>
        </authorList>
    </citation>
    <scope>NUCLEOTIDE SEQUENCE [LARGE SCALE GENOMIC DNA]</scope>
    <source>
        <strain evidence="2 3">C9-5</strain>
    </source>
</reference>
<keyword evidence="3" id="KW-1185">Reference proteome</keyword>
<dbReference type="EMBL" id="VIGH01000002">
    <property type="protein sequence ID" value="TQF73982.1"/>
    <property type="molecule type" value="Genomic_DNA"/>
</dbReference>
<gene>
    <name evidence="2" type="ORF">FK531_04770</name>
</gene>
<dbReference type="Proteomes" id="UP000316256">
    <property type="component" value="Unassembled WGS sequence"/>
</dbReference>
<dbReference type="RefSeq" id="WP_142095673.1">
    <property type="nucleotide sequence ID" value="NZ_VIGH01000002.1"/>
</dbReference>
<dbReference type="AlphaFoldDB" id="A0A541BNU0"/>
<evidence type="ECO:0000256" key="1">
    <source>
        <dbReference type="SAM" id="MobiDB-lite"/>
    </source>
</evidence>